<name>A0AAF0EQL1_9BASI</name>
<feature type="region of interest" description="Disordered" evidence="1">
    <location>
        <begin position="646"/>
        <end position="675"/>
    </location>
</feature>
<evidence type="ECO:0000313" key="2">
    <source>
        <dbReference type="EMBL" id="WFD33290.1"/>
    </source>
</evidence>
<feature type="compositionally biased region" description="Basic and acidic residues" evidence="1">
    <location>
        <begin position="649"/>
        <end position="661"/>
    </location>
</feature>
<proteinExistence type="predicted"/>
<feature type="compositionally biased region" description="Low complexity" evidence="1">
    <location>
        <begin position="207"/>
        <end position="217"/>
    </location>
</feature>
<dbReference type="AlphaFoldDB" id="A0AAF0EQL1"/>
<feature type="region of interest" description="Disordered" evidence="1">
    <location>
        <begin position="104"/>
        <end position="255"/>
    </location>
</feature>
<gene>
    <name evidence="2" type="ORF">MCUN1_000103</name>
</gene>
<evidence type="ECO:0000256" key="1">
    <source>
        <dbReference type="SAM" id="MobiDB-lite"/>
    </source>
</evidence>
<feature type="compositionally biased region" description="Polar residues" evidence="1">
    <location>
        <begin position="387"/>
        <end position="408"/>
    </location>
</feature>
<feature type="compositionally biased region" description="Acidic residues" evidence="1">
    <location>
        <begin position="126"/>
        <end position="136"/>
    </location>
</feature>
<feature type="compositionally biased region" description="Basic and acidic residues" evidence="1">
    <location>
        <begin position="8"/>
        <end position="23"/>
    </location>
</feature>
<feature type="region of interest" description="Disordered" evidence="1">
    <location>
        <begin position="550"/>
        <end position="584"/>
    </location>
</feature>
<feature type="compositionally biased region" description="Acidic residues" evidence="1">
    <location>
        <begin position="320"/>
        <end position="336"/>
    </location>
</feature>
<accession>A0AAF0EQL1</accession>
<reference evidence="2" key="1">
    <citation type="submission" date="2023-03" db="EMBL/GenBank/DDBJ databases">
        <title>Mating type loci evolution in Malassezia.</title>
        <authorList>
            <person name="Coelho M.A."/>
        </authorList>
    </citation>
    <scope>NUCLEOTIDE SEQUENCE</scope>
    <source>
        <strain evidence="2">CBS 11721</strain>
    </source>
</reference>
<dbReference type="EMBL" id="CP119877">
    <property type="protein sequence ID" value="WFD33290.1"/>
    <property type="molecule type" value="Genomic_DNA"/>
</dbReference>
<dbReference type="Proteomes" id="UP001219933">
    <property type="component" value="Chromosome 1"/>
</dbReference>
<feature type="compositionally biased region" description="Basic and acidic residues" evidence="1">
    <location>
        <begin position="551"/>
        <end position="564"/>
    </location>
</feature>
<feature type="region of interest" description="Disordered" evidence="1">
    <location>
        <begin position="459"/>
        <end position="507"/>
    </location>
</feature>
<feature type="compositionally biased region" description="Acidic residues" evidence="1">
    <location>
        <begin position="186"/>
        <end position="206"/>
    </location>
</feature>
<feature type="region of interest" description="Disordered" evidence="1">
    <location>
        <begin position="1"/>
        <end position="81"/>
    </location>
</feature>
<protein>
    <submittedName>
        <fullName evidence="2">Uncharacterized protein</fullName>
    </submittedName>
</protein>
<feature type="compositionally biased region" description="Polar residues" evidence="1">
    <location>
        <begin position="104"/>
        <end position="123"/>
    </location>
</feature>
<keyword evidence="3" id="KW-1185">Reference proteome</keyword>
<sequence>MTNNEAPNIHDSDSAVDVDDYHSSDTSSSLTEDESIVNDSQSEDEHSFSDSCSDMAQRLVEAGSGESLIGSDYSDSEDPYLAEEEDYIINEALMNDREFTRVGSSTTAEYDNATTSAVTTKAGSESGDEFEQDNEFWETLSPAHQDDGSNDNGISISDELFKPQRGFASSPEPLFADFFGPSDAQDPLEEQDDDDQLTIYEEDSSDESTSTISDTCSLSAPLIAHVGTAKQEQSTDPFGDVDDEDVPDEARHDVPLLVIEDLDGRLIYARAGDGEAVFGSDGEFEFAGESEEDSSEDGYDAQLVSRLPAQSHSQLGDVQDIYDDGDTTDEFPDEDMPFPRLLIGSVAPRGGRNARRAREIAARTRLASPRVASPTPSPNMREPRSSVGPSSLSQTVQLTGSPKNSEFSNGAPRTPMSNRTVSIDLTRSPQSTIDDNVKPEMGQFMPALSKSVHRAVIDGSTRAPSPFSALQSLRSGSRHRPLKRRNSYDSLNRDVFSIPKRPRADSANEILARQFNEDHGEVYHAHSRQYDSSPEPDIASQMDLGDLLDEDLLKGHGGDSHPDSTDSESSSNHGDAEASASRRSNRSRLGLNYNAFARWNRIPMAPTELNKANAAVGDHRVDGDRFLVSPILTGIAEPKSRKLRVTRKEKRERLARNDRKSRGTITAGGDTVNGK</sequence>
<organism evidence="2 3">
    <name type="scientific">Malassezia cuniculi</name>
    <dbReference type="NCBI Taxonomy" id="948313"/>
    <lineage>
        <taxon>Eukaryota</taxon>
        <taxon>Fungi</taxon>
        <taxon>Dikarya</taxon>
        <taxon>Basidiomycota</taxon>
        <taxon>Ustilaginomycotina</taxon>
        <taxon>Malasseziomycetes</taxon>
        <taxon>Malasseziales</taxon>
        <taxon>Malasseziaceae</taxon>
        <taxon>Malassezia</taxon>
    </lineage>
</organism>
<feature type="region of interest" description="Disordered" evidence="1">
    <location>
        <begin position="278"/>
        <end position="438"/>
    </location>
</feature>
<feature type="compositionally biased region" description="Basic residues" evidence="1">
    <location>
        <begin position="476"/>
        <end position="485"/>
    </location>
</feature>
<evidence type="ECO:0000313" key="3">
    <source>
        <dbReference type="Proteomes" id="UP001219933"/>
    </source>
</evidence>
<feature type="compositionally biased region" description="Polar residues" evidence="1">
    <location>
        <begin position="415"/>
        <end position="434"/>
    </location>
</feature>
<feature type="compositionally biased region" description="Acidic residues" evidence="1">
    <location>
        <begin position="282"/>
        <end position="299"/>
    </location>
</feature>